<keyword evidence="1" id="KW-0677">Repeat</keyword>
<dbReference type="PROSITE" id="PS50853">
    <property type="entry name" value="FN3"/>
    <property type="match status" value="1"/>
</dbReference>
<evidence type="ECO:0000256" key="2">
    <source>
        <dbReference type="SAM" id="MobiDB-lite"/>
    </source>
</evidence>
<feature type="region of interest" description="Disordered" evidence="2">
    <location>
        <begin position="323"/>
        <end position="349"/>
    </location>
</feature>
<feature type="compositionally biased region" description="Polar residues" evidence="2">
    <location>
        <begin position="324"/>
        <end position="339"/>
    </location>
</feature>
<dbReference type="Pfam" id="PF24681">
    <property type="entry name" value="Kelch_KLHDC2_KLHL20_DRC7"/>
    <property type="match status" value="1"/>
</dbReference>
<dbReference type="SUPFAM" id="SSF49265">
    <property type="entry name" value="Fibronectin type III"/>
    <property type="match status" value="1"/>
</dbReference>
<gene>
    <name evidence="4" type="ORF">S06H3_07767</name>
</gene>
<sequence>GEVEKFDPVAGTVEVIATLPGARYRANAVWDPTNKCAYIFGGISTTTKKPTNQILKFDPVTLEVTVLATVLPVANAQGCGAVWDTVNQCAYIFGGHTSLHYQPHNKIVKFDPAAGTAEVVATLPTNRNKGAAVWDPVNHCAYILGGHTGAAYLSDIVKFEAPDIVTANFSALPAGGTQAFHSAAWDSVNNVAYTFGGYYSIPAPAAYLDQITRFDPSIPEATVLGTKLPTQTYLSAACPGPAGPAPEPPDAPSNLIATAVSSSQIDLAWTDNSDDETGFKIERSPDGTTYAEIGQVAADVTTYESTGLDPETEYFYRVRASNAGGDSTYSNVDSATTQAGAPPPEAPTNLIATAISSSQIDLTWTDNSDDE</sequence>
<evidence type="ECO:0000313" key="4">
    <source>
        <dbReference type="EMBL" id="GAI00348.1"/>
    </source>
</evidence>
<evidence type="ECO:0000259" key="3">
    <source>
        <dbReference type="PROSITE" id="PS50853"/>
    </source>
</evidence>
<dbReference type="SMART" id="SM00060">
    <property type="entry name" value="FN3"/>
    <property type="match status" value="1"/>
</dbReference>
<comment type="caution">
    <text evidence="4">The sequence shown here is derived from an EMBL/GenBank/DDBJ whole genome shotgun (WGS) entry which is preliminary data.</text>
</comment>
<accession>X1K1F0</accession>
<dbReference type="SUPFAM" id="SSF117281">
    <property type="entry name" value="Kelch motif"/>
    <property type="match status" value="1"/>
</dbReference>
<dbReference type="InterPro" id="IPR015915">
    <property type="entry name" value="Kelch-typ_b-propeller"/>
</dbReference>
<dbReference type="CDD" id="cd00063">
    <property type="entry name" value="FN3"/>
    <property type="match status" value="1"/>
</dbReference>
<dbReference type="EMBL" id="BARV01003188">
    <property type="protein sequence ID" value="GAI00348.1"/>
    <property type="molecule type" value="Genomic_DNA"/>
</dbReference>
<dbReference type="InterPro" id="IPR036116">
    <property type="entry name" value="FN3_sf"/>
</dbReference>
<organism evidence="4">
    <name type="scientific">marine sediment metagenome</name>
    <dbReference type="NCBI Taxonomy" id="412755"/>
    <lineage>
        <taxon>unclassified sequences</taxon>
        <taxon>metagenomes</taxon>
        <taxon>ecological metagenomes</taxon>
    </lineage>
</organism>
<dbReference type="InterPro" id="IPR013783">
    <property type="entry name" value="Ig-like_fold"/>
</dbReference>
<dbReference type="PANTHER" id="PTHR13817">
    <property type="entry name" value="TITIN"/>
    <property type="match status" value="1"/>
</dbReference>
<proteinExistence type="predicted"/>
<dbReference type="PANTHER" id="PTHR13817:SF173">
    <property type="entry name" value="FRAZZLED"/>
    <property type="match status" value="1"/>
</dbReference>
<evidence type="ECO:0000256" key="1">
    <source>
        <dbReference type="ARBA" id="ARBA00022737"/>
    </source>
</evidence>
<dbReference type="Pfam" id="PF00041">
    <property type="entry name" value="fn3"/>
    <property type="match status" value="1"/>
</dbReference>
<feature type="domain" description="Fibronectin type-III" evidence="3">
    <location>
        <begin position="251"/>
        <end position="340"/>
    </location>
</feature>
<feature type="non-terminal residue" evidence="4">
    <location>
        <position position="1"/>
    </location>
</feature>
<reference evidence="4" key="1">
    <citation type="journal article" date="2014" name="Front. Microbiol.">
        <title>High frequency of phylogenetically diverse reductive dehalogenase-homologous genes in deep subseafloor sedimentary metagenomes.</title>
        <authorList>
            <person name="Kawai M."/>
            <person name="Futagami T."/>
            <person name="Toyoda A."/>
            <person name="Takaki Y."/>
            <person name="Nishi S."/>
            <person name="Hori S."/>
            <person name="Arai W."/>
            <person name="Tsubouchi T."/>
            <person name="Morono Y."/>
            <person name="Uchiyama I."/>
            <person name="Ito T."/>
            <person name="Fujiyama A."/>
            <person name="Inagaki F."/>
            <person name="Takami H."/>
        </authorList>
    </citation>
    <scope>NUCLEOTIDE SEQUENCE</scope>
    <source>
        <strain evidence="4">Expedition CK06-06</strain>
    </source>
</reference>
<protein>
    <recommendedName>
        <fullName evidence="3">Fibronectin type-III domain-containing protein</fullName>
    </recommendedName>
</protein>
<dbReference type="InterPro" id="IPR050964">
    <property type="entry name" value="Striated_Muscle_Regulatory"/>
</dbReference>
<dbReference type="Gene3D" id="2.60.40.10">
    <property type="entry name" value="Immunoglobulins"/>
    <property type="match status" value="1"/>
</dbReference>
<name>X1K1F0_9ZZZZ</name>
<dbReference type="Gene3D" id="2.120.10.80">
    <property type="entry name" value="Kelch-type beta propeller"/>
    <property type="match status" value="1"/>
</dbReference>
<dbReference type="InterPro" id="IPR003961">
    <property type="entry name" value="FN3_dom"/>
</dbReference>
<feature type="non-terminal residue" evidence="4">
    <location>
        <position position="371"/>
    </location>
</feature>
<dbReference type="AlphaFoldDB" id="X1K1F0"/>